<reference evidence="2 3" key="1">
    <citation type="journal article" date="2019" name="Microorganisms">
        <title>Paenibacillus lutrae sp. nov., A Chitinolytic Species Isolated from A River Otter in Castril Natural Park, Granada, Spain.</title>
        <authorList>
            <person name="Rodriguez M."/>
            <person name="Reina J.C."/>
            <person name="Bejar V."/>
            <person name="Llamas I."/>
        </authorList>
    </citation>
    <scope>NUCLEOTIDE SEQUENCE [LARGE SCALE GENOMIC DNA]</scope>
    <source>
        <strain evidence="2 3">N10</strain>
    </source>
</reference>
<name>A0A7X3FGA9_9BACL</name>
<dbReference type="Pfam" id="PF01494">
    <property type="entry name" value="FAD_binding_3"/>
    <property type="match status" value="1"/>
</dbReference>
<evidence type="ECO:0000313" key="3">
    <source>
        <dbReference type="Proteomes" id="UP000490800"/>
    </source>
</evidence>
<dbReference type="Proteomes" id="UP000490800">
    <property type="component" value="Unassembled WGS sequence"/>
</dbReference>
<accession>A0A7X3FGA9</accession>
<dbReference type="InterPro" id="IPR036188">
    <property type="entry name" value="FAD/NAD-bd_sf"/>
</dbReference>
<dbReference type="GO" id="GO:0004497">
    <property type="term" value="F:monooxygenase activity"/>
    <property type="evidence" value="ECO:0007669"/>
    <property type="project" value="UniProtKB-KW"/>
</dbReference>
<evidence type="ECO:0000259" key="1">
    <source>
        <dbReference type="Pfam" id="PF01494"/>
    </source>
</evidence>
<dbReference type="GO" id="GO:0071949">
    <property type="term" value="F:FAD binding"/>
    <property type="evidence" value="ECO:0007669"/>
    <property type="project" value="InterPro"/>
</dbReference>
<proteinExistence type="predicted"/>
<keyword evidence="2" id="KW-0560">Oxidoreductase</keyword>
<dbReference type="OrthoDB" id="9806565at2"/>
<dbReference type="InterPro" id="IPR002938">
    <property type="entry name" value="FAD-bd"/>
</dbReference>
<gene>
    <name evidence="2" type="ORF">EDM21_04900</name>
</gene>
<evidence type="ECO:0000313" key="2">
    <source>
        <dbReference type="EMBL" id="MVO98861.1"/>
    </source>
</evidence>
<dbReference type="SUPFAM" id="SSF51905">
    <property type="entry name" value="FAD/NAD(P)-binding domain"/>
    <property type="match status" value="1"/>
</dbReference>
<dbReference type="Gene3D" id="3.50.50.60">
    <property type="entry name" value="FAD/NAD(P)-binding domain"/>
    <property type="match status" value="1"/>
</dbReference>
<dbReference type="PRINTS" id="PR00420">
    <property type="entry name" value="RNGMNOXGNASE"/>
</dbReference>
<protein>
    <submittedName>
        <fullName evidence="2">FAD-dependent monooxygenase</fullName>
    </submittedName>
</protein>
<comment type="caution">
    <text evidence="2">The sequence shown here is derived from an EMBL/GenBank/DDBJ whole genome shotgun (WGS) entry which is preliminary data.</text>
</comment>
<dbReference type="InterPro" id="IPR050407">
    <property type="entry name" value="Geranylgeranyl_reductase"/>
</dbReference>
<dbReference type="PANTHER" id="PTHR42685">
    <property type="entry name" value="GERANYLGERANYL DIPHOSPHATE REDUCTASE"/>
    <property type="match status" value="1"/>
</dbReference>
<keyword evidence="3" id="KW-1185">Reference proteome</keyword>
<sequence length="392" mass="42743">MYDVIIVGARCAGAALAAFLGSRGHRILLVDQFPFPSGTNSTHILGESGVYERLGILQKMESAGAPALTRMRIDLLGTVFESDITVTQRALGLRREILDPLLLQSAARSGRVDIQLNTRVTKVLIRSGQAAGIQCSRKDGTNVRFYGRIIVGADGRNSMVARQVQAPVTAESQQPLHGVTYAYFSRVEPLPIPAVEWYWHGSSIVINSPIDGLMHCIAYMYPPAERQAMAGISPDSFLEKLRAIRTLQPRLGRSEVEGAIRGIPPLKSIIRKAWGPGWALAGDAGAFLHPAAGVGIDNAVCTAEYLAEELHAFLQGRKTWEYAMETYEKQRNKRIFPQYDHSLATLDFSLQPVPEASLDTLAMLATFPSLVKKVGLQAGEILSIISGGKNHE</sequence>
<dbReference type="AlphaFoldDB" id="A0A7X3FGA9"/>
<keyword evidence="2" id="KW-0503">Monooxygenase</keyword>
<organism evidence="2 3">
    <name type="scientific">Paenibacillus lutrae</name>
    <dbReference type="NCBI Taxonomy" id="2078573"/>
    <lineage>
        <taxon>Bacteria</taxon>
        <taxon>Bacillati</taxon>
        <taxon>Bacillota</taxon>
        <taxon>Bacilli</taxon>
        <taxon>Bacillales</taxon>
        <taxon>Paenibacillaceae</taxon>
        <taxon>Paenibacillus</taxon>
    </lineage>
</organism>
<feature type="domain" description="FAD-binding" evidence="1">
    <location>
        <begin position="2"/>
        <end position="334"/>
    </location>
</feature>
<dbReference type="PANTHER" id="PTHR42685:SF22">
    <property type="entry name" value="CONDITIONED MEDIUM FACTOR RECEPTOR 1"/>
    <property type="match status" value="1"/>
</dbReference>
<dbReference type="EMBL" id="RHLK01000002">
    <property type="protein sequence ID" value="MVO98861.1"/>
    <property type="molecule type" value="Genomic_DNA"/>
</dbReference>